<organism evidence="2 3">
    <name type="scientific">Amphiprion ocellaris</name>
    <name type="common">Clown anemonefish</name>
    <dbReference type="NCBI Taxonomy" id="80972"/>
    <lineage>
        <taxon>Eukaryota</taxon>
        <taxon>Metazoa</taxon>
        <taxon>Chordata</taxon>
        <taxon>Craniata</taxon>
        <taxon>Vertebrata</taxon>
        <taxon>Euteleostomi</taxon>
        <taxon>Actinopterygii</taxon>
        <taxon>Neopterygii</taxon>
        <taxon>Teleostei</taxon>
        <taxon>Neoteleostei</taxon>
        <taxon>Acanthomorphata</taxon>
        <taxon>Ovalentaria</taxon>
        <taxon>Pomacentridae</taxon>
        <taxon>Amphiprion</taxon>
    </lineage>
</organism>
<sequence length="83" mass="9293">SRRTQAPNQLVNWCRGELVDVKHALLLYGVPESVSITEIEETAETIKVLGKVVVRGKMFHPQQQSLMVLCEPRLGDHSGCSYD</sequence>
<keyword evidence="3" id="KW-1185">Reference proteome</keyword>
<dbReference type="Pfam" id="PF20846">
    <property type="entry name" value="PNMA_N"/>
    <property type="match status" value="1"/>
</dbReference>
<name>A0AAQ5X7C8_AMPOC</name>
<reference evidence="2" key="2">
    <citation type="submission" date="2025-08" db="UniProtKB">
        <authorList>
            <consortium name="Ensembl"/>
        </authorList>
    </citation>
    <scope>IDENTIFICATION</scope>
</reference>
<reference evidence="2" key="3">
    <citation type="submission" date="2025-09" db="UniProtKB">
        <authorList>
            <consortium name="Ensembl"/>
        </authorList>
    </citation>
    <scope>IDENTIFICATION</scope>
</reference>
<evidence type="ECO:0000313" key="3">
    <source>
        <dbReference type="Proteomes" id="UP001501940"/>
    </source>
</evidence>
<dbReference type="Ensembl" id="ENSAOCT00000043113.1">
    <property type="protein sequence ID" value="ENSAOCP00000036404.1"/>
    <property type="gene ID" value="ENSAOCG00000030826.1"/>
</dbReference>
<dbReference type="InterPro" id="IPR026523">
    <property type="entry name" value="PNMA"/>
</dbReference>
<dbReference type="PANTHER" id="PTHR23095:SF51">
    <property type="entry name" value="PARANEOPLASTIC ANTIGEN MA1 HOMOLOG-RELATED"/>
    <property type="match status" value="1"/>
</dbReference>
<protein>
    <recommendedName>
        <fullName evidence="1">Paraneoplastic antigen Ma-like N-terminal domain-containing protein</fullName>
    </recommendedName>
</protein>
<accession>A0AAQ5X7C8</accession>
<feature type="domain" description="Paraneoplastic antigen Ma-like N-terminal" evidence="1">
    <location>
        <begin position="10"/>
        <end position="71"/>
    </location>
</feature>
<evidence type="ECO:0000259" key="1">
    <source>
        <dbReference type="Pfam" id="PF20846"/>
    </source>
</evidence>
<proteinExistence type="predicted"/>
<dbReference type="AlphaFoldDB" id="A0AAQ5X7C8"/>
<reference evidence="2 3" key="1">
    <citation type="submission" date="2022-01" db="EMBL/GenBank/DDBJ databases">
        <title>A chromosome-scale genome assembly of the false clownfish, Amphiprion ocellaris.</title>
        <authorList>
            <person name="Ryu T."/>
        </authorList>
    </citation>
    <scope>NUCLEOTIDE SEQUENCE [LARGE SCALE GENOMIC DNA]</scope>
</reference>
<dbReference type="PANTHER" id="PTHR23095">
    <property type="entry name" value="PARANEOPLASTIC ANTIGEN"/>
    <property type="match status" value="1"/>
</dbReference>
<dbReference type="InterPro" id="IPR048271">
    <property type="entry name" value="PNMA_N"/>
</dbReference>
<dbReference type="GeneTree" id="ENSGT00990000205106"/>
<evidence type="ECO:0000313" key="2">
    <source>
        <dbReference type="Ensembl" id="ENSAOCP00000036404.1"/>
    </source>
</evidence>
<dbReference type="Proteomes" id="UP001501940">
    <property type="component" value="Chromosome 18"/>
</dbReference>